<dbReference type="InterPro" id="IPR024319">
    <property type="entry name" value="ATPase_expression_mit"/>
</dbReference>
<keyword evidence="5" id="KW-1185">Reference proteome</keyword>
<dbReference type="OrthoDB" id="185373at2759"/>
<keyword evidence="3" id="KW-0496">Mitochondrion</keyword>
<comment type="subcellular location">
    <subcellularLocation>
        <location evidence="1">Mitochondrion</location>
    </subcellularLocation>
</comment>
<dbReference type="Proteomes" id="UP000293360">
    <property type="component" value="Unassembled WGS sequence"/>
</dbReference>
<name>A0A4V1XAC9_9PEZI</name>
<dbReference type="GO" id="GO:0005739">
    <property type="term" value="C:mitochondrion"/>
    <property type="evidence" value="ECO:0007669"/>
    <property type="project" value="UniProtKB-SubCell"/>
</dbReference>
<sequence>MIVAPSVVELTSTRVLRHQPPRGTPSRLVNIRQYRGFRHGTPSHVRLYATVVKGSRSSVKSVSGHGYATLRKPVVTITDSEYALIQDLLGRSPGGLPKTDNAQKASNTAGYRHVVQSIAPSAAAPQGADSTDGASAWEGRPVYQQLPKPFRKALQAMQQKDTRKLLISLRQIVMLPEDELHSAIASMPRNTFTELLRSLDPFTVSKDADPTNGTYIAPGMFTMLNMESTIDDWGVRKLYVRLLERMLVLMKALRATGQTLNAEEYTYLIRCAGAASDIATAKWLWRDMDRCGTTFWRQTGLYHEYVKARFLTEAIYTGYDKTRVMVLPRNLHRSKLLLAPHRLRQLERLRLSTRRRKFRFGLNKLSDHAEDLTRILRKTVPPVRLFLRIHLDGHITSEKLLCDFMIAFARTGSLRFIGSRILEDFFAVRVEGLNLDKFAAGPANWKFRAPFFRIRPTAQLMHAVVESYCCNCEIALAVQIVDQISSRYQIPIPPAVWRNLLEWTHIASSPPISTAWKKAGMPWKVPASTAVEMVWSTMTGPPYNVQPTFKDYGILIKNLLGRGQLERAIPYLREARRFYDARCHEFEDSVFEYIQTLRDGADATRALHRHECARFAKQAAWYDMQTWCRRLLLAWRPLPPRTSDTRAGAGPQDFDQRFSHERSIPDFVREFRDFVPNPALYRTPSGYVRLTDPAASFARSVFVRRMPLDVPMLTRRPLEGGGSHYHWQLRRVRQRKVAVLSAHSLAAQTASRLDPLTLLSGDLDTFRTVRLPKRRGVSPREQVVDGTLAAGADELEYGDYDD</sequence>
<dbReference type="EMBL" id="QJNU01000320">
    <property type="protein sequence ID" value="RYP02309.1"/>
    <property type="molecule type" value="Genomic_DNA"/>
</dbReference>
<organism evidence="4 5">
    <name type="scientific">Monosporascus ibericus</name>
    <dbReference type="NCBI Taxonomy" id="155417"/>
    <lineage>
        <taxon>Eukaryota</taxon>
        <taxon>Fungi</taxon>
        <taxon>Dikarya</taxon>
        <taxon>Ascomycota</taxon>
        <taxon>Pezizomycotina</taxon>
        <taxon>Sordariomycetes</taxon>
        <taxon>Xylariomycetidae</taxon>
        <taxon>Xylariales</taxon>
        <taxon>Xylariales incertae sedis</taxon>
        <taxon>Monosporascus</taxon>
    </lineage>
</organism>
<protein>
    <submittedName>
        <fullName evidence="4">Uncharacterized protein</fullName>
    </submittedName>
</protein>
<dbReference type="Pfam" id="PF12921">
    <property type="entry name" value="ATP13"/>
    <property type="match status" value="1"/>
</dbReference>
<reference evidence="4 5" key="1">
    <citation type="submission" date="2018-06" db="EMBL/GenBank/DDBJ databases">
        <title>Complete Genomes of Monosporascus.</title>
        <authorList>
            <person name="Robinson A.J."/>
            <person name="Natvig D.O."/>
        </authorList>
    </citation>
    <scope>NUCLEOTIDE SEQUENCE [LARGE SCALE GENOMIC DNA]</scope>
    <source>
        <strain evidence="4 5">CBS 110550</strain>
    </source>
</reference>
<keyword evidence="2" id="KW-0809">Transit peptide</keyword>
<evidence type="ECO:0000256" key="2">
    <source>
        <dbReference type="ARBA" id="ARBA00022946"/>
    </source>
</evidence>
<evidence type="ECO:0000256" key="3">
    <source>
        <dbReference type="ARBA" id="ARBA00023128"/>
    </source>
</evidence>
<evidence type="ECO:0000313" key="5">
    <source>
        <dbReference type="Proteomes" id="UP000293360"/>
    </source>
</evidence>
<gene>
    <name evidence="4" type="ORF">DL764_005841</name>
</gene>
<accession>A0A4V1XAC9</accession>
<evidence type="ECO:0000313" key="4">
    <source>
        <dbReference type="EMBL" id="RYP02309.1"/>
    </source>
</evidence>
<proteinExistence type="predicted"/>
<dbReference type="AlphaFoldDB" id="A0A4V1XAC9"/>
<evidence type="ECO:0000256" key="1">
    <source>
        <dbReference type="ARBA" id="ARBA00004173"/>
    </source>
</evidence>
<comment type="caution">
    <text evidence="4">The sequence shown here is derived from an EMBL/GenBank/DDBJ whole genome shotgun (WGS) entry which is preliminary data.</text>
</comment>